<feature type="transmembrane region" description="Helical" evidence="1">
    <location>
        <begin position="154"/>
        <end position="174"/>
    </location>
</feature>
<dbReference type="EMBL" id="SSNY01000017">
    <property type="protein sequence ID" value="THF54631.1"/>
    <property type="molecule type" value="Genomic_DNA"/>
</dbReference>
<protein>
    <submittedName>
        <fullName evidence="2">DUF2269 family protein</fullName>
    </submittedName>
</protein>
<proteinExistence type="predicted"/>
<evidence type="ECO:0000313" key="2">
    <source>
        <dbReference type="EMBL" id="THF54631.1"/>
    </source>
</evidence>
<dbReference type="RefSeq" id="WP_136360193.1">
    <property type="nucleotide sequence ID" value="NZ_SSNY01000017.1"/>
</dbReference>
<feature type="transmembrane region" description="Helical" evidence="1">
    <location>
        <begin position="6"/>
        <end position="30"/>
    </location>
</feature>
<keyword evidence="1" id="KW-0812">Transmembrane</keyword>
<dbReference type="Pfam" id="PF10027">
    <property type="entry name" value="DUF2269"/>
    <property type="match status" value="1"/>
</dbReference>
<gene>
    <name evidence="2" type="ORF">E6C48_21215</name>
</gene>
<keyword evidence="1" id="KW-1133">Transmembrane helix</keyword>
<name>A0ABY2Q3Z2_9HYPH</name>
<reference evidence="2 3" key="1">
    <citation type="submission" date="2019-04" db="EMBL/GenBank/DDBJ databases">
        <title>Mesorhizobium composti sp. nov., isolated from compost.</title>
        <authorList>
            <person name="Lin S.-Y."/>
            <person name="Hameed A."/>
            <person name="Hsieh Y.-T."/>
            <person name="Young C.-C."/>
        </authorList>
    </citation>
    <scope>NUCLEOTIDE SEQUENCE [LARGE SCALE GENOMIC DNA]</scope>
    <source>
        <strain evidence="2 3">CC-YTH430</strain>
    </source>
</reference>
<keyword evidence="1" id="KW-0472">Membrane</keyword>
<sequence length="185" mass="19554">MDWYSLVKFLHVVAAVVWVGGGFALALLALRAERASNVEAMLLAMRATGELGNRLFAPMSLLTLAFGLVLCWFWVGFSDLWVLIGLGGYFTTFTIGMTVFAPTAAKMAALIAQEGMTPRALALGQRMLRFARIDYSVMLVIVADMVLKPTAKDLGILLGMAAVLAAGTALAATAGTRSLTPAPAA</sequence>
<comment type="caution">
    <text evidence="2">The sequence shown here is derived from an EMBL/GenBank/DDBJ whole genome shotgun (WGS) entry which is preliminary data.</text>
</comment>
<feature type="transmembrane region" description="Helical" evidence="1">
    <location>
        <begin position="81"/>
        <end position="109"/>
    </location>
</feature>
<evidence type="ECO:0000256" key="1">
    <source>
        <dbReference type="SAM" id="Phobius"/>
    </source>
</evidence>
<dbReference type="InterPro" id="IPR018729">
    <property type="entry name" value="DUF2269_transmembrane"/>
</dbReference>
<keyword evidence="3" id="KW-1185">Reference proteome</keyword>
<accession>A0ABY2Q3Z2</accession>
<feature type="transmembrane region" description="Helical" evidence="1">
    <location>
        <begin position="51"/>
        <end position="75"/>
    </location>
</feature>
<evidence type="ECO:0000313" key="3">
    <source>
        <dbReference type="Proteomes" id="UP000306441"/>
    </source>
</evidence>
<organism evidence="2 3">
    <name type="scientific">Ollibium composti</name>
    <dbReference type="NCBI Taxonomy" id="2675109"/>
    <lineage>
        <taxon>Bacteria</taxon>
        <taxon>Pseudomonadati</taxon>
        <taxon>Pseudomonadota</taxon>
        <taxon>Alphaproteobacteria</taxon>
        <taxon>Hyphomicrobiales</taxon>
        <taxon>Phyllobacteriaceae</taxon>
        <taxon>Ollibium</taxon>
    </lineage>
</organism>
<dbReference type="Proteomes" id="UP000306441">
    <property type="component" value="Unassembled WGS sequence"/>
</dbReference>